<evidence type="ECO:0000256" key="1">
    <source>
        <dbReference type="SAM" id="MobiDB-lite"/>
    </source>
</evidence>
<sequence length="472" mass="53283">MPPGRRLPLPSSKLASHRARSPDSLQAGDKHEHRSLPHTQSLGQLAPPPYESPPPVPPRSPARGLPRGTPIAERLFNSGMEQDMSDPFRDDISASVSVYSTDEGVVNAEIAEDPTNQGSTNAFGKENSTQFMARIPRYPLRAQDRETLAQFLLFRGCLQQMGVTFSPDAELVTYGNPASKAEFEQMLRLGPLYEEKREQYFGPSNADSDRTTALWPDIRVLKRMLQNEGIRFDSMHNRLDHSGRDPKVDRLCTQYDGLLNKWIVQTRNVHPAFRRSLEDERVFESVPQNSRHEPTVPRNLGWSFIGSDNGRESVVVGGDNRCSSRLTYVTENSEPTEEQDAAQQPCEVQTSSESVDQDVHMAPTHLRSVPKSSPARRRPPPLTLYLPAPTPPLPHGSSPVQQDSWRRRHDHGGTPRVMATVGRRRVDEASVQEEQAIDRIREPRNRGNSKNVRRMRKWFKKSLGFGRQRKAT</sequence>
<dbReference type="OrthoDB" id="3770985at2759"/>
<feature type="region of interest" description="Disordered" evidence="1">
    <location>
        <begin position="330"/>
        <end position="472"/>
    </location>
</feature>
<feature type="region of interest" description="Disordered" evidence="1">
    <location>
        <begin position="1"/>
        <end position="70"/>
    </location>
</feature>
<dbReference type="EMBL" id="SWKU01000010">
    <property type="protein sequence ID" value="KAF3003078.1"/>
    <property type="molecule type" value="Genomic_DNA"/>
</dbReference>
<gene>
    <name evidence="2" type="ORF">E8E13_007663</name>
</gene>
<evidence type="ECO:0000313" key="2">
    <source>
        <dbReference type="EMBL" id="KAF3003078.1"/>
    </source>
</evidence>
<reference evidence="2" key="1">
    <citation type="submission" date="2019-04" db="EMBL/GenBank/DDBJ databases">
        <title>Sequencing of skin fungus with MAO and IRED activity.</title>
        <authorList>
            <person name="Marsaioli A.J."/>
            <person name="Bonatto J.M.C."/>
            <person name="Reis Junior O."/>
        </authorList>
    </citation>
    <scope>NUCLEOTIDE SEQUENCE</scope>
    <source>
        <strain evidence="2">30M1</strain>
    </source>
</reference>
<feature type="compositionally biased region" description="Basic and acidic residues" evidence="1">
    <location>
        <begin position="436"/>
        <end position="445"/>
    </location>
</feature>
<comment type="caution">
    <text evidence="2">The sequence shown here is derived from an EMBL/GenBank/DDBJ whole genome shotgun (WGS) entry which is preliminary data.</text>
</comment>
<dbReference type="AlphaFoldDB" id="A0A9P4TEP5"/>
<name>A0A9P4TEP5_CURKU</name>
<keyword evidence="3" id="KW-1185">Reference proteome</keyword>
<proteinExistence type="predicted"/>
<organism evidence="2 3">
    <name type="scientific">Curvularia kusanoi</name>
    <name type="common">Cochliobolus kusanoi</name>
    <dbReference type="NCBI Taxonomy" id="90978"/>
    <lineage>
        <taxon>Eukaryota</taxon>
        <taxon>Fungi</taxon>
        <taxon>Dikarya</taxon>
        <taxon>Ascomycota</taxon>
        <taxon>Pezizomycotina</taxon>
        <taxon>Dothideomycetes</taxon>
        <taxon>Pleosporomycetidae</taxon>
        <taxon>Pleosporales</taxon>
        <taxon>Pleosporineae</taxon>
        <taxon>Pleosporaceae</taxon>
        <taxon>Curvularia</taxon>
    </lineage>
</organism>
<feature type="compositionally biased region" description="Pro residues" evidence="1">
    <location>
        <begin position="46"/>
        <end position="60"/>
    </location>
</feature>
<protein>
    <submittedName>
        <fullName evidence="2">Uncharacterized protein</fullName>
    </submittedName>
</protein>
<dbReference type="Proteomes" id="UP000801428">
    <property type="component" value="Unassembled WGS sequence"/>
</dbReference>
<feature type="compositionally biased region" description="Basic residues" evidence="1">
    <location>
        <begin position="451"/>
        <end position="460"/>
    </location>
</feature>
<accession>A0A9P4TEP5</accession>
<evidence type="ECO:0000313" key="3">
    <source>
        <dbReference type="Proteomes" id="UP000801428"/>
    </source>
</evidence>